<gene>
    <name evidence="2" type="ORF">SAMN05192539_103139</name>
</gene>
<sequence length="138" mass="15909">MANVSDCQILEFPQIHDPRGTLTPIENERQVPFDIQRVYYLYDIPGGASRAGHSHKQLQQVLIAISGSFDVHVDDGRERRVFHLNRPHQGLYIPRLIWREIDNFSSNAVCLALASQLYDEGDYYRQYEDFLSAAKEDA</sequence>
<dbReference type="STRING" id="667676.SAMN05192539_103139"/>
<feature type="domain" description="Sugar 3,4-ketoisomerase QdtA cupin" evidence="1">
    <location>
        <begin position="6"/>
        <end position="134"/>
    </location>
</feature>
<evidence type="ECO:0000313" key="2">
    <source>
        <dbReference type="EMBL" id="SEK02206.1"/>
    </source>
</evidence>
<proteinExistence type="predicted"/>
<dbReference type="Gene3D" id="2.60.120.10">
    <property type="entry name" value="Jelly Rolls"/>
    <property type="match status" value="1"/>
</dbReference>
<dbReference type="EMBL" id="FNYE01000031">
    <property type="protein sequence ID" value="SEK02206.1"/>
    <property type="molecule type" value="Genomic_DNA"/>
</dbReference>
<keyword evidence="3" id="KW-1185">Reference proteome</keyword>
<dbReference type="SUPFAM" id="SSF51182">
    <property type="entry name" value="RmlC-like cupins"/>
    <property type="match status" value="1"/>
</dbReference>
<accession>A0A1H7DKF3</accession>
<dbReference type="Proteomes" id="UP000198866">
    <property type="component" value="Unassembled WGS sequence"/>
</dbReference>
<dbReference type="CDD" id="cd20292">
    <property type="entry name" value="cupin_QdtA-like"/>
    <property type="match status" value="1"/>
</dbReference>
<evidence type="ECO:0000313" key="3">
    <source>
        <dbReference type="Proteomes" id="UP000198866"/>
    </source>
</evidence>
<dbReference type="InterPro" id="IPR011051">
    <property type="entry name" value="RmlC_Cupin_sf"/>
</dbReference>
<organism evidence="2 3">
    <name type="scientific">Paraburkholderia diazotrophica</name>
    <dbReference type="NCBI Taxonomy" id="667676"/>
    <lineage>
        <taxon>Bacteria</taxon>
        <taxon>Pseudomonadati</taxon>
        <taxon>Pseudomonadota</taxon>
        <taxon>Betaproteobacteria</taxon>
        <taxon>Burkholderiales</taxon>
        <taxon>Burkholderiaceae</taxon>
        <taxon>Paraburkholderia</taxon>
    </lineage>
</organism>
<dbReference type="InterPro" id="IPR008894">
    <property type="entry name" value="QdtA_cupin_dom"/>
</dbReference>
<dbReference type="Pfam" id="PF05523">
    <property type="entry name" value="FdtA"/>
    <property type="match status" value="1"/>
</dbReference>
<dbReference type="OrthoDB" id="272049at2"/>
<evidence type="ECO:0000259" key="1">
    <source>
        <dbReference type="Pfam" id="PF05523"/>
    </source>
</evidence>
<reference evidence="3" key="1">
    <citation type="submission" date="2016-10" db="EMBL/GenBank/DDBJ databases">
        <authorList>
            <person name="Varghese N."/>
            <person name="Submissions S."/>
        </authorList>
    </citation>
    <scope>NUCLEOTIDE SEQUENCE [LARGE SCALE GENOMIC DNA]</scope>
    <source>
        <strain evidence="3">LMG 26031</strain>
    </source>
</reference>
<dbReference type="InterPro" id="IPR014710">
    <property type="entry name" value="RmlC-like_jellyroll"/>
</dbReference>
<dbReference type="RefSeq" id="WP_090871617.1">
    <property type="nucleotide sequence ID" value="NZ_FNYE01000031.1"/>
</dbReference>
<dbReference type="AlphaFoldDB" id="A0A1H7DKF3"/>
<protein>
    <submittedName>
        <fullName evidence="2">WxcM-like, C-terminal</fullName>
    </submittedName>
</protein>
<name>A0A1H7DKF3_9BURK</name>